<feature type="domain" description="3-keto-alpha-glucoside-1,2-lyase/3-keto-2-hydroxy-glucal hydratase" evidence="2">
    <location>
        <begin position="28"/>
        <end position="208"/>
    </location>
</feature>
<dbReference type="AlphaFoldDB" id="A0A5C5XIR2"/>
<dbReference type="Proteomes" id="UP000316095">
    <property type="component" value="Unassembled WGS sequence"/>
</dbReference>
<dbReference type="OrthoDB" id="53343at2"/>
<reference evidence="3 4" key="1">
    <citation type="submission" date="2019-02" db="EMBL/GenBank/DDBJ databases">
        <title>Deep-cultivation of Planctomycetes and their phenomic and genomic characterization uncovers novel biology.</title>
        <authorList>
            <person name="Wiegand S."/>
            <person name="Jogler M."/>
            <person name="Boedeker C."/>
            <person name="Pinto D."/>
            <person name="Vollmers J."/>
            <person name="Rivas-Marin E."/>
            <person name="Kohn T."/>
            <person name="Peeters S.H."/>
            <person name="Heuer A."/>
            <person name="Rast P."/>
            <person name="Oberbeckmann S."/>
            <person name="Bunk B."/>
            <person name="Jeske O."/>
            <person name="Meyerdierks A."/>
            <person name="Storesund J.E."/>
            <person name="Kallscheuer N."/>
            <person name="Luecker S."/>
            <person name="Lage O.M."/>
            <person name="Pohl T."/>
            <person name="Merkel B.J."/>
            <person name="Hornburger P."/>
            <person name="Mueller R.-W."/>
            <person name="Bruemmer F."/>
            <person name="Labrenz M."/>
            <person name="Spormann A.M."/>
            <person name="Op Den Camp H."/>
            <person name="Overmann J."/>
            <person name="Amann R."/>
            <person name="Jetten M.S.M."/>
            <person name="Mascher T."/>
            <person name="Medema M.H."/>
            <person name="Devos D.P."/>
            <person name="Kaster A.-K."/>
            <person name="Ovreas L."/>
            <person name="Rohde M."/>
            <person name="Galperin M.Y."/>
            <person name="Jogler C."/>
        </authorList>
    </citation>
    <scope>NUCLEOTIDE SEQUENCE [LARGE SCALE GENOMIC DNA]</scope>
    <source>
        <strain evidence="3 4">Pan54</strain>
    </source>
</reference>
<dbReference type="Pfam" id="PF06439">
    <property type="entry name" value="3keto-disac_hyd"/>
    <property type="match status" value="1"/>
</dbReference>
<keyword evidence="4" id="KW-1185">Reference proteome</keyword>
<dbReference type="RefSeq" id="WP_146504419.1">
    <property type="nucleotide sequence ID" value="NZ_SJPG01000001.1"/>
</dbReference>
<dbReference type="Gene3D" id="2.60.120.560">
    <property type="entry name" value="Exo-inulinase, domain 1"/>
    <property type="match status" value="1"/>
</dbReference>
<feature type="signal peptide" evidence="1">
    <location>
        <begin position="1"/>
        <end position="23"/>
    </location>
</feature>
<gene>
    <name evidence="3" type="ORF">Pan54_33210</name>
</gene>
<dbReference type="GO" id="GO:0016787">
    <property type="term" value="F:hydrolase activity"/>
    <property type="evidence" value="ECO:0007669"/>
    <property type="project" value="InterPro"/>
</dbReference>
<dbReference type="InterPro" id="IPR010496">
    <property type="entry name" value="AL/BT2_dom"/>
</dbReference>
<organism evidence="3 4">
    <name type="scientific">Rubinisphaera italica</name>
    <dbReference type="NCBI Taxonomy" id="2527969"/>
    <lineage>
        <taxon>Bacteria</taxon>
        <taxon>Pseudomonadati</taxon>
        <taxon>Planctomycetota</taxon>
        <taxon>Planctomycetia</taxon>
        <taxon>Planctomycetales</taxon>
        <taxon>Planctomycetaceae</taxon>
        <taxon>Rubinisphaera</taxon>
    </lineage>
</organism>
<feature type="chain" id="PRO_5023143592" description="3-keto-alpha-glucoside-1,2-lyase/3-keto-2-hydroxy-glucal hydratase domain-containing protein" evidence="1">
    <location>
        <begin position="24"/>
        <end position="212"/>
    </location>
</feature>
<evidence type="ECO:0000259" key="2">
    <source>
        <dbReference type="Pfam" id="PF06439"/>
    </source>
</evidence>
<proteinExistence type="predicted"/>
<dbReference type="EMBL" id="SJPG01000001">
    <property type="protein sequence ID" value="TWT62578.1"/>
    <property type="molecule type" value="Genomic_DNA"/>
</dbReference>
<name>A0A5C5XIR2_9PLAN</name>
<sequence length="212" mass="23633" precursor="true">MKFAILALTVGVAAGLSSSPLQAEDKAGWIDLLPENKLETHWQTKGNWSINDEGVVTLTPRPGESGWTRYDSYLWLNKQHRNFACSFEYQVGEHGNSGFYFHVADLTNPVQQGIEVQIYDSHGQEKLTDHTSGGVIPKIPPTAQNAKPAGEWNHFEIICKDDQLTVILNEKVVNEVDLSQGPLASRPKTGYIGFQDHGLPLMLQKIKLRELP</sequence>
<evidence type="ECO:0000313" key="4">
    <source>
        <dbReference type="Proteomes" id="UP000316095"/>
    </source>
</evidence>
<evidence type="ECO:0000256" key="1">
    <source>
        <dbReference type="SAM" id="SignalP"/>
    </source>
</evidence>
<protein>
    <recommendedName>
        <fullName evidence="2">3-keto-alpha-glucoside-1,2-lyase/3-keto-2-hydroxy-glucal hydratase domain-containing protein</fullName>
    </recommendedName>
</protein>
<comment type="caution">
    <text evidence="3">The sequence shown here is derived from an EMBL/GenBank/DDBJ whole genome shotgun (WGS) entry which is preliminary data.</text>
</comment>
<accession>A0A5C5XIR2</accession>
<evidence type="ECO:0000313" key="3">
    <source>
        <dbReference type="EMBL" id="TWT62578.1"/>
    </source>
</evidence>
<dbReference type="SUPFAM" id="SSF49899">
    <property type="entry name" value="Concanavalin A-like lectins/glucanases"/>
    <property type="match status" value="1"/>
</dbReference>
<dbReference type="InterPro" id="IPR013320">
    <property type="entry name" value="ConA-like_dom_sf"/>
</dbReference>
<keyword evidence="1" id="KW-0732">Signal</keyword>